<keyword evidence="4 6" id="KW-1133">Transmembrane helix</keyword>
<feature type="transmembrane region" description="Helical" evidence="6">
    <location>
        <begin position="184"/>
        <end position="204"/>
    </location>
</feature>
<keyword evidence="3 6" id="KW-0812">Transmembrane</keyword>
<evidence type="ECO:0000256" key="2">
    <source>
        <dbReference type="ARBA" id="ARBA00022475"/>
    </source>
</evidence>
<evidence type="ECO:0000256" key="4">
    <source>
        <dbReference type="ARBA" id="ARBA00022989"/>
    </source>
</evidence>
<evidence type="ECO:0000313" key="8">
    <source>
        <dbReference type="Proteomes" id="UP000650424"/>
    </source>
</evidence>
<organism evidence="7 8">
    <name type="scientific">Undibacterium hunanense</name>
    <dbReference type="NCBI Taxonomy" id="2762292"/>
    <lineage>
        <taxon>Bacteria</taxon>
        <taxon>Pseudomonadati</taxon>
        <taxon>Pseudomonadota</taxon>
        <taxon>Betaproteobacteria</taxon>
        <taxon>Burkholderiales</taxon>
        <taxon>Oxalobacteraceae</taxon>
        <taxon>Undibacterium</taxon>
    </lineage>
</organism>
<protein>
    <submittedName>
        <fullName evidence="7">LysE family translocator</fullName>
    </submittedName>
</protein>
<gene>
    <name evidence="7" type="ORF">H8L32_24105</name>
</gene>
<feature type="transmembrane region" description="Helical" evidence="6">
    <location>
        <begin position="112"/>
        <end position="137"/>
    </location>
</feature>
<comment type="subcellular location">
    <subcellularLocation>
        <location evidence="1">Cell membrane</location>
        <topology evidence="1">Multi-pass membrane protein</topology>
    </subcellularLocation>
</comment>
<evidence type="ECO:0000256" key="1">
    <source>
        <dbReference type="ARBA" id="ARBA00004651"/>
    </source>
</evidence>
<dbReference type="PANTHER" id="PTHR30086">
    <property type="entry name" value="ARGININE EXPORTER PROTEIN ARGO"/>
    <property type="match status" value="1"/>
</dbReference>
<evidence type="ECO:0000256" key="5">
    <source>
        <dbReference type="ARBA" id="ARBA00023136"/>
    </source>
</evidence>
<keyword evidence="2" id="KW-1003">Cell membrane</keyword>
<dbReference type="InterPro" id="IPR001123">
    <property type="entry name" value="LeuE-type"/>
</dbReference>
<name>A0ABR6ZXI1_9BURK</name>
<evidence type="ECO:0000256" key="3">
    <source>
        <dbReference type="ARBA" id="ARBA00022692"/>
    </source>
</evidence>
<dbReference type="PANTHER" id="PTHR30086:SF20">
    <property type="entry name" value="ARGININE EXPORTER PROTEIN ARGO-RELATED"/>
    <property type="match status" value="1"/>
</dbReference>
<dbReference type="Proteomes" id="UP000650424">
    <property type="component" value="Unassembled WGS sequence"/>
</dbReference>
<comment type="caution">
    <text evidence="7">The sequence shown here is derived from an EMBL/GenBank/DDBJ whole genome shotgun (WGS) entry which is preliminary data.</text>
</comment>
<proteinExistence type="predicted"/>
<reference evidence="7 8" key="1">
    <citation type="submission" date="2020-08" db="EMBL/GenBank/DDBJ databases">
        <title>Novel species isolated from subtropical streams in China.</title>
        <authorList>
            <person name="Lu H."/>
        </authorList>
    </citation>
    <scope>NUCLEOTIDE SEQUENCE [LARGE SCALE GENOMIC DNA]</scope>
    <source>
        <strain evidence="7 8">CY18W</strain>
    </source>
</reference>
<dbReference type="RefSeq" id="WP_186950221.1">
    <property type="nucleotide sequence ID" value="NZ_JACOGF010000017.1"/>
</dbReference>
<sequence length="210" mass="21931">MDITLFFKAALIGLSIAAPVGPIGLLCIQRTMVYGMRTGFVSGLGAACADATYGAIGAFGLAAVTDYFIALSLPLAIAGALFLAWMGGKLLWSKALPTQVATSEKLVAGKAFISIFLLTITNPMTIVSFVAVFASIAGSATVQLPAAGVMVLGVFLGSACWWLLLSCGIAVIRKKLSTGVMMAINRLGGCFLLGFAIWQLWQILPEGFAW</sequence>
<feature type="transmembrane region" description="Helical" evidence="6">
    <location>
        <begin position="6"/>
        <end position="28"/>
    </location>
</feature>
<accession>A0ABR6ZXI1</accession>
<feature type="transmembrane region" description="Helical" evidence="6">
    <location>
        <begin position="67"/>
        <end position="92"/>
    </location>
</feature>
<evidence type="ECO:0000256" key="6">
    <source>
        <dbReference type="SAM" id="Phobius"/>
    </source>
</evidence>
<dbReference type="EMBL" id="JACOGF010000017">
    <property type="protein sequence ID" value="MBC3920570.1"/>
    <property type="molecule type" value="Genomic_DNA"/>
</dbReference>
<evidence type="ECO:0000313" key="7">
    <source>
        <dbReference type="EMBL" id="MBC3920570.1"/>
    </source>
</evidence>
<dbReference type="Pfam" id="PF01810">
    <property type="entry name" value="LysE"/>
    <property type="match status" value="1"/>
</dbReference>
<keyword evidence="8" id="KW-1185">Reference proteome</keyword>
<feature type="transmembrane region" description="Helical" evidence="6">
    <location>
        <begin position="149"/>
        <end position="172"/>
    </location>
</feature>
<feature type="transmembrane region" description="Helical" evidence="6">
    <location>
        <begin position="40"/>
        <end position="61"/>
    </location>
</feature>
<keyword evidence="5 6" id="KW-0472">Membrane</keyword>